<name>A0ABP9LCY7_9GAMM</name>
<accession>A0ABP9LCY7</accession>
<protein>
    <recommendedName>
        <fullName evidence="3">TniQ protein</fullName>
    </recommendedName>
</protein>
<evidence type="ECO:0000313" key="1">
    <source>
        <dbReference type="EMBL" id="GAA5073731.1"/>
    </source>
</evidence>
<reference evidence="2" key="1">
    <citation type="journal article" date="2019" name="Int. J. Syst. Evol. Microbiol.">
        <title>The Global Catalogue of Microorganisms (GCM) 10K type strain sequencing project: providing services to taxonomists for standard genome sequencing and annotation.</title>
        <authorList>
            <consortium name="The Broad Institute Genomics Platform"/>
            <consortium name="The Broad Institute Genome Sequencing Center for Infectious Disease"/>
            <person name="Wu L."/>
            <person name="Ma J."/>
        </authorList>
    </citation>
    <scope>NUCLEOTIDE SEQUENCE [LARGE SCALE GENOMIC DNA]</scope>
    <source>
        <strain evidence="2">JCM 19212</strain>
    </source>
</reference>
<sequence>MNFATLPRWAMPEPGESRASWLAATGRLQPMGLSEWEGWIRASPDEPERPQAGTCWEHLPSVLGDLGAVAPTWRLHPGQRSVYCARCYVDDGPQRRWVIRTEWLDARRLTCRLHALPLSPTLPALGEEPGWTRCMTQPELRGLANWLHGWCRWDGRVPDWQRESLWCRDLVRLAVRNWSPFNDHPPAVLAAWELYLWGWQYQTRSPVFRPGEPGRLGSLSAAERVGALLVMHRCWAALRGIEADTPLPRLPAAAWEWFLRRWWPRLRAADRARVAQVAAQCTDSARRPLPRRAADSS</sequence>
<organism evidence="1 2">
    <name type="scientific">Lysobacter panacisoli</name>
    <dbReference type="NCBI Taxonomy" id="1255263"/>
    <lineage>
        <taxon>Bacteria</taxon>
        <taxon>Pseudomonadati</taxon>
        <taxon>Pseudomonadota</taxon>
        <taxon>Gammaproteobacteria</taxon>
        <taxon>Lysobacterales</taxon>
        <taxon>Lysobacteraceae</taxon>
        <taxon>Lysobacter</taxon>
    </lineage>
</organism>
<keyword evidence="2" id="KW-1185">Reference proteome</keyword>
<dbReference type="Proteomes" id="UP001501083">
    <property type="component" value="Unassembled WGS sequence"/>
</dbReference>
<proteinExistence type="predicted"/>
<evidence type="ECO:0000313" key="2">
    <source>
        <dbReference type="Proteomes" id="UP001501083"/>
    </source>
</evidence>
<dbReference type="EMBL" id="BAABKY010000002">
    <property type="protein sequence ID" value="GAA5073731.1"/>
    <property type="molecule type" value="Genomic_DNA"/>
</dbReference>
<dbReference type="RefSeq" id="WP_158986442.1">
    <property type="nucleotide sequence ID" value="NZ_BAABKY010000002.1"/>
</dbReference>
<evidence type="ECO:0008006" key="3">
    <source>
        <dbReference type="Google" id="ProtNLM"/>
    </source>
</evidence>
<gene>
    <name evidence="1" type="ORF">GCM10025759_15200</name>
</gene>
<comment type="caution">
    <text evidence="1">The sequence shown here is derived from an EMBL/GenBank/DDBJ whole genome shotgun (WGS) entry which is preliminary data.</text>
</comment>